<dbReference type="Proteomes" id="UP000800200">
    <property type="component" value="Unassembled WGS sequence"/>
</dbReference>
<proteinExistence type="predicted"/>
<evidence type="ECO:0000313" key="2">
    <source>
        <dbReference type="Proteomes" id="UP000800200"/>
    </source>
</evidence>
<name>A0A6A6EDJ3_9PEZI</name>
<gene>
    <name evidence="1" type="ORF">K469DRAFT_699673</name>
</gene>
<dbReference type="AlphaFoldDB" id="A0A6A6EDJ3"/>
<organism evidence="1 2">
    <name type="scientific">Zopfia rhizophila CBS 207.26</name>
    <dbReference type="NCBI Taxonomy" id="1314779"/>
    <lineage>
        <taxon>Eukaryota</taxon>
        <taxon>Fungi</taxon>
        <taxon>Dikarya</taxon>
        <taxon>Ascomycota</taxon>
        <taxon>Pezizomycotina</taxon>
        <taxon>Dothideomycetes</taxon>
        <taxon>Dothideomycetes incertae sedis</taxon>
        <taxon>Zopfiaceae</taxon>
        <taxon>Zopfia</taxon>
    </lineage>
</organism>
<reference evidence="1" key="1">
    <citation type="journal article" date="2020" name="Stud. Mycol.">
        <title>101 Dothideomycetes genomes: a test case for predicting lifestyles and emergence of pathogens.</title>
        <authorList>
            <person name="Haridas S."/>
            <person name="Albert R."/>
            <person name="Binder M."/>
            <person name="Bloem J."/>
            <person name="Labutti K."/>
            <person name="Salamov A."/>
            <person name="Andreopoulos B."/>
            <person name="Baker S."/>
            <person name="Barry K."/>
            <person name="Bills G."/>
            <person name="Bluhm B."/>
            <person name="Cannon C."/>
            <person name="Castanera R."/>
            <person name="Culley D."/>
            <person name="Daum C."/>
            <person name="Ezra D."/>
            <person name="Gonzalez J."/>
            <person name="Henrissat B."/>
            <person name="Kuo A."/>
            <person name="Liang C."/>
            <person name="Lipzen A."/>
            <person name="Lutzoni F."/>
            <person name="Magnuson J."/>
            <person name="Mondo S."/>
            <person name="Nolan M."/>
            <person name="Ohm R."/>
            <person name="Pangilinan J."/>
            <person name="Park H.-J."/>
            <person name="Ramirez L."/>
            <person name="Alfaro M."/>
            <person name="Sun H."/>
            <person name="Tritt A."/>
            <person name="Yoshinaga Y."/>
            <person name="Zwiers L.-H."/>
            <person name="Turgeon B."/>
            <person name="Goodwin S."/>
            <person name="Spatafora J."/>
            <person name="Crous P."/>
            <person name="Grigoriev I."/>
        </authorList>
    </citation>
    <scope>NUCLEOTIDE SEQUENCE</scope>
    <source>
        <strain evidence="1">CBS 207.26</strain>
    </source>
</reference>
<protein>
    <submittedName>
        <fullName evidence="1">Uncharacterized protein</fullName>
    </submittedName>
</protein>
<sequence>MFHQDRVNRLPEQTQRRVHGCATFKNTTTTSQRAHSVIRIDRKHPSDDPLFSILYHIASHGTHTRNASNPCPEAISGSGLLSQHCLAAWVSGYRDFGHPYRRIMSPFCLEDRA</sequence>
<evidence type="ECO:0000313" key="1">
    <source>
        <dbReference type="EMBL" id="KAF2190077.1"/>
    </source>
</evidence>
<dbReference type="EMBL" id="ML994619">
    <property type="protein sequence ID" value="KAF2190077.1"/>
    <property type="molecule type" value="Genomic_DNA"/>
</dbReference>
<accession>A0A6A6EDJ3</accession>
<keyword evidence="2" id="KW-1185">Reference proteome</keyword>